<dbReference type="Pfam" id="PF05345">
    <property type="entry name" value="He_PIG"/>
    <property type="match status" value="2"/>
</dbReference>
<comment type="caution">
    <text evidence="2">The sequence shown here is derived from an EMBL/GenBank/DDBJ whole genome shotgun (WGS) entry which is preliminary data.</text>
</comment>
<dbReference type="Gene3D" id="2.60.40.10">
    <property type="entry name" value="Immunoglobulins"/>
    <property type="match status" value="2"/>
</dbReference>
<dbReference type="AlphaFoldDB" id="A0A367ZKX3"/>
<proteinExistence type="predicted"/>
<evidence type="ECO:0000313" key="3">
    <source>
        <dbReference type="Proteomes" id="UP000252355"/>
    </source>
</evidence>
<dbReference type="InterPro" id="IPR013783">
    <property type="entry name" value="Ig-like_fold"/>
</dbReference>
<organism evidence="2 3">
    <name type="scientific">Candidatus Ozemobacter sibiricus</name>
    <dbReference type="NCBI Taxonomy" id="2268124"/>
    <lineage>
        <taxon>Bacteria</taxon>
        <taxon>Candidatus Ozemobacteria</taxon>
        <taxon>Candidatus Ozemobacterales</taxon>
        <taxon>Candidatus Ozemobacteraceae</taxon>
        <taxon>Candidatus Ozemobacter</taxon>
    </lineage>
</organism>
<evidence type="ECO:0000256" key="1">
    <source>
        <dbReference type="SAM" id="MobiDB-lite"/>
    </source>
</evidence>
<feature type="region of interest" description="Disordered" evidence="1">
    <location>
        <begin position="1082"/>
        <end position="1109"/>
    </location>
</feature>
<dbReference type="GO" id="GO:0016020">
    <property type="term" value="C:membrane"/>
    <property type="evidence" value="ECO:0007669"/>
    <property type="project" value="InterPro"/>
</dbReference>
<protein>
    <submittedName>
        <fullName evidence="2">Fibronectin type III domain protein</fullName>
    </submittedName>
</protein>
<dbReference type="PROSITE" id="PS51257">
    <property type="entry name" value="PROKAR_LIPOPROTEIN"/>
    <property type="match status" value="1"/>
</dbReference>
<gene>
    <name evidence="2" type="ORF">OZSIB_1096</name>
</gene>
<sequence length="1109" mass="118084">MALFRNGFHGKASPMRWWMTVFLLALVGLVVGCRLTSPGSGSEDVVPVTAGGSSGDGFGPPGGTVTNATLKADASYFAAGDAVTVATLTPATAGSNGTIVARFADPAAVPAPGKVLVVTEGAGQVVKVKSVTTNPDGTTTIVTEPGRLSDAFDTLDMTFTTELTPETLDRAGAPAGQMLSPSVAPGPGTTIVIPTGEHREITGPTIDLTPAIRNAEVKPHVRHDLAGTVIYDNGKVKVEIVEGAVEVYAWVYADYHLIQDSDIKYFLSIKSTATVKTTVSQALSVEGEVPIPSAAWAATLKLGKANVRLKVGLFAGYQVEADAAMSVQSTFSYSERIDGAISYNTFTGISGGTKPNRSHSFTRTSPTIEAQVDATARVYLRAQVLLDVLSTTAVELSTDAFARLIAEYHYSNVLGHSYAWLLDLGVSFLVQTFPEKPNLPVHLAFEGEKVLATYDQHRRLVYGKILGDPTGVKVSVTGQATDLPGGPFSKTVDVKSDGTYVVSGVPKGEMTVTPSHQLETFEPATVKVAVGEYDLRDKESSAPKDIEKDFEMLLVIDPVGPINTTIGGAVDQTIVAHGGKGTRNYTWTATNLPPGLTLTKTATPGQANIVGTVGAGATNPTYTATVKVEDDAGSKAERQVVFNLRSLQITNLNMPAAQVGTAYSHAFGATGGTAPYSFTITGLPAGLSGNAQGQVAGTPGAAAAGTHQVTVRVQDSSQPALTAQQTVTLAVDSGGEIKLVDAPEGPIYVVSGSSIRIRATSDTKFPDARWTCSDLPTDWTFSTENLSAYSSTAPYSYYLNINPKGAAGKFEPTFTLQWNNGQKSLSRKFTIHVATKSGGNRSYTSNWPVGTSQSRFLGTLSSSSSDSSGYRYEIGYSSYDTRPLLAEGTFFNVRLIDGESTLAPYDLDGSVLPDYCRLYFYQDGTSFSNYLLLDFKNPGEYAFTVKQAMKNGDVYLFPLKIKVKEKAGALSASPWGAFEKYIQYVYSDGTPYGTPFVKNIEGRQPVVPLNDSYAGIESPTGWIWIEEWKTIFSDFIIQEVGAPDKWMFKAQMLSLAGSPYSIKPQPGTTYRCVLYLAQPDSTNSSGKCGRIPFTLQTPSPSDAEKVPYN</sequence>
<dbReference type="SUPFAM" id="SSF49313">
    <property type="entry name" value="Cadherin-like"/>
    <property type="match status" value="1"/>
</dbReference>
<dbReference type="InterPro" id="IPR015919">
    <property type="entry name" value="Cadherin-like_sf"/>
</dbReference>
<dbReference type="GO" id="GO:0005509">
    <property type="term" value="F:calcium ion binding"/>
    <property type="evidence" value="ECO:0007669"/>
    <property type="project" value="InterPro"/>
</dbReference>
<dbReference type="Proteomes" id="UP000252355">
    <property type="component" value="Unassembled WGS sequence"/>
</dbReference>
<accession>A0A367ZKX3</accession>
<reference evidence="2 3" key="1">
    <citation type="submission" date="2018-05" db="EMBL/GenBank/DDBJ databases">
        <title>A metagenomic window into the 2 km-deep terrestrial subsurface aquifer revealed taxonomically and functionally diverse microbial community comprising novel uncultured bacterial lineages.</title>
        <authorList>
            <person name="Kadnikov V.V."/>
            <person name="Mardanov A.V."/>
            <person name="Beletsky A.V."/>
            <person name="Banks D."/>
            <person name="Pimenov N.V."/>
            <person name="Frank Y.A."/>
            <person name="Karnachuk O.V."/>
            <person name="Ravin N.V."/>
        </authorList>
    </citation>
    <scope>NUCLEOTIDE SEQUENCE [LARGE SCALE GENOMIC DNA]</scope>
    <source>
        <strain evidence="2">BY5</strain>
    </source>
</reference>
<dbReference type="EMBL" id="QOQW01000019">
    <property type="protein sequence ID" value="RCK78743.1"/>
    <property type="molecule type" value="Genomic_DNA"/>
</dbReference>
<name>A0A367ZKX3_9BACT</name>
<evidence type="ECO:0000313" key="2">
    <source>
        <dbReference type="EMBL" id="RCK78743.1"/>
    </source>
</evidence>